<dbReference type="GO" id="GO:0008360">
    <property type="term" value="P:regulation of cell shape"/>
    <property type="evidence" value="ECO:0007669"/>
    <property type="project" value="UniProtKB-UniRule"/>
</dbReference>
<name>A0A0M3V5U5_9NOSO</name>
<evidence type="ECO:0000313" key="9">
    <source>
        <dbReference type="EMBL" id="ALF54523.1"/>
    </source>
</evidence>
<dbReference type="GO" id="GO:0018104">
    <property type="term" value="P:peptidoglycan-protein cross-linking"/>
    <property type="evidence" value="ECO:0007669"/>
    <property type="project" value="TreeGrafter"/>
</dbReference>
<keyword evidence="10" id="KW-1185">Reference proteome</keyword>
<feature type="active site" description="Proton donor/acceptor" evidence="6">
    <location>
        <position position="138"/>
    </location>
</feature>
<dbReference type="PANTHER" id="PTHR30582:SF2">
    <property type="entry name" value="L,D-TRANSPEPTIDASE YCIB-RELATED"/>
    <property type="match status" value="1"/>
</dbReference>
<dbReference type="GO" id="GO:0071555">
    <property type="term" value="P:cell wall organization"/>
    <property type="evidence" value="ECO:0007669"/>
    <property type="project" value="UniProtKB-UniRule"/>
</dbReference>
<dbReference type="AlphaFoldDB" id="A0A0M3V5U5"/>
<dbReference type="Gene3D" id="2.40.440.10">
    <property type="entry name" value="L,D-transpeptidase catalytic domain-like"/>
    <property type="match status" value="1"/>
</dbReference>
<dbReference type="RefSeq" id="WP_062295055.1">
    <property type="nucleotide sequence ID" value="NZ_CP012036.1"/>
</dbReference>
<gene>
    <name evidence="9" type="ORF">ACX27_19435</name>
</gene>
<proteinExistence type="predicted"/>
<dbReference type="Proteomes" id="UP000062645">
    <property type="component" value="Chromosome"/>
</dbReference>
<dbReference type="GO" id="GO:0071972">
    <property type="term" value="F:peptidoglycan L,D-transpeptidase activity"/>
    <property type="evidence" value="ECO:0007669"/>
    <property type="project" value="TreeGrafter"/>
</dbReference>
<dbReference type="SUPFAM" id="SSF141523">
    <property type="entry name" value="L,D-transpeptidase catalytic domain-like"/>
    <property type="match status" value="1"/>
</dbReference>
<dbReference type="InterPro" id="IPR050979">
    <property type="entry name" value="LD-transpeptidase"/>
</dbReference>
<dbReference type="PROSITE" id="PS52029">
    <property type="entry name" value="LD_TPASE"/>
    <property type="match status" value="1"/>
</dbReference>
<dbReference type="CDD" id="cd16913">
    <property type="entry name" value="YkuD_like"/>
    <property type="match status" value="1"/>
</dbReference>
<dbReference type="STRING" id="224013.ACX27_19435"/>
<evidence type="ECO:0000256" key="6">
    <source>
        <dbReference type="PROSITE-ProRule" id="PRU01373"/>
    </source>
</evidence>
<feature type="signal peptide" evidence="7">
    <location>
        <begin position="1"/>
        <end position="36"/>
    </location>
</feature>
<dbReference type="KEGG" id="npz:ACX27_19435"/>
<keyword evidence="4 6" id="KW-0573">Peptidoglycan synthesis</keyword>
<evidence type="ECO:0000256" key="2">
    <source>
        <dbReference type="ARBA" id="ARBA00022679"/>
    </source>
</evidence>
<organism evidence="9 10">
    <name type="scientific">Nostoc piscinale CENA21</name>
    <dbReference type="NCBI Taxonomy" id="224013"/>
    <lineage>
        <taxon>Bacteria</taxon>
        <taxon>Bacillati</taxon>
        <taxon>Cyanobacteriota</taxon>
        <taxon>Cyanophyceae</taxon>
        <taxon>Nostocales</taxon>
        <taxon>Nostocaceae</taxon>
        <taxon>Nostoc</taxon>
    </lineage>
</organism>
<dbReference type="OrthoDB" id="463216at2"/>
<evidence type="ECO:0000256" key="1">
    <source>
        <dbReference type="ARBA" id="ARBA00004752"/>
    </source>
</evidence>
<dbReference type="InterPro" id="IPR005490">
    <property type="entry name" value="LD_TPept_cat_dom"/>
</dbReference>
<keyword evidence="3 6" id="KW-0133">Cell shape</keyword>
<evidence type="ECO:0000256" key="5">
    <source>
        <dbReference type="ARBA" id="ARBA00023316"/>
    </source>
</evidence>
<dbReference type="PATRIC" id="fig|224013.5.peg.4645"/>
<reference evidence="10" key="1">
    <citation type="submission" date="2015-07" db="EMBL/GenBank/DDBJ databases">
        <title>Genome Of Nitrogen-Fixing Cyanobacterium Nostoc piscinale CENA21 From Solimoes/Amazon River Floodplain Sediments And Comparative Genomics To Uncover Biosynthetic Natural Products Potential.</title>
        <authorList>
            <person name="Leao T.F."/>
            <person name="Leao P.N."/>
            <person name="Guimaraes P.I."/>
            <person name="de Melo A.G.C."/>
            <person name="Ramos R.T.J."/>
            <person name="Silva A."/>
            <person name="Fiore M.F."/>
            <person name="Schneider M.P.C."/>
        </authorList>
    </citation>
    <scope>NUCLEOTIDE SEQUENCE [LARGE SCALE GENOMIC DNA]</scope>
    <source>
        <strain evidence="10">CENA21</strain>
    </source>
</reference>
<dbReference type="PANTHER" id="PTHR30582">
    <property type="entry name" value="L,D-TRANSPEPTIDASE"/>
    <property type="match status" value="1"/>
</dbReference>
<evidence type="ECO:0000256" key="3">
    <source>
        <dbReference type="ARBA" id="ARBA00022960"/>
    </source>
</evidence>
<evidence type="ECO:0000259" key="8">
    <source>
        <dbReference type="PROSITE" id="PS52029"/>
    </source>
</evidence>
<dbReference type="InterPro" id="IPR038063">
    <property type="entry name" value="Transpep_catalytic_dom"/>
</dbReference>
<dbReference type="Pfam" id="PF03734">
    <property type="entry name" value="YkuD"/>
    <property type="match status" value="1"/>
</dbReference>
<dbReference type="UniPathway" id="UPA00219"/>
<feature type="domain" description="L,D-TPase catalytic" evidence="8">
    <location>
        <begin position="65"/>
        <end position="178"/>
    </location>
</feature>
<evidence type="ECO:0000256" key="7">
    <source>
        <dbReference type="SAM" id="SignalP"/>
    </source>
</evidence>
<dbReference type="GO" id="GO:0016740">
    <property type="term" value="F:transferase activity"/>
    <property type="evidence" value="ECO:0007669"/>
    <property type="project" value="UniProtKB-KW"/>
</dbReference>
<keyword evidence="5 6" id="KW-0961">Cell wall biogenesis/degradation</keyword>
<evidence type="ECO:0000256" key="4">
    <source>
        <dbReference type="ARBA" id="ARBA00022984"/>
    </source>
</evidence>
<feature type="chain" id="PRO_5005791089" evidence="7">
    <location>
        <begin position="37"/>
        <end position="179"/>
    </location>
</feature>
<keyword evidence="7" id="KW-0732">Signal</keyword>
<comment type="pathway">
    <text evidence="1 6">Cell wall biogenesis; peptidoglycan biosynthesis.</text>
</comment>
<accession>A0A0M3V5U5</accession>
<keyword evidence="2" id="KW-0808">Transferase</keyword>
<feature type="active site" description="Nucleophile" evidence="6">
    <location>
        <position position="154"/>
    </location>
</feature>
<protein>
    <submittedName>
        <fullName evidence="9">ErfK/YbiS/YcfS/YnhG family protein</fullName>
    </submittedName>
</protein>
<reference evidence="9 10" key="2">
    <citation type="journal article" date="2016" name="Genome Announc.">
        <title>Draft Genome Sequence of the N2-Fixing Cyanobacterium Nostoc piscinale CENA21, Isolated from the Brazilian Amazon Floodplain.</title>
        <authorList>
            <person name="Leao T."/>
            <person name="Guimaraes P.I."/>
            <person name="de Melo A.G."/>
            <person name="Ramos R.T."/>
            <person name="Leao P.N."/>
            <person name="Silva A."/>
            <person name="Fiore M.F."/>
            <person name="Schneider M.P."/>
        </authorList>
    </citation>
    <scope>NUCLEOTIDE SEQUENCE [LARGE SCALE GENOMIC DNA]</scope>
    <source>
        <strain evidence="9 10">CENA21</strain>
    </source>
</reference>
<sequence>MRTRTTNVGIRRSGNFCTGVALLLATFLSSALPTTADPNSVIATAASLNNNNIQISDSRQLSQPRRIEIDLSQQRLRAWDGQKLVYSFPVSTGKRATPTPIGRFHIQSKYRTNRMRGRGYDIPDVPYAMYFYEGYAIHGAYWHNRFGTPVSHGCVNLPVKQARKLYSWTKPGTLVIVKR</sequence>
<evidence type="ECO:0000313" key="10">
    <source>
        <dbReference type="Proteomes" id="UP000062645"/>
    </source>
</evidence>
<dbReference type="EMBL" id="CP012036">
    <property type="protein sequence ID" value="ALF54523.1"/>
    <property type="molecule type" value="Genomic_DNA"/>
</dbReference>
<dbReference type="GO" id="GO:0005576">
    <property type="term" value="C:extracellular region"/>
    <property type="evidence" value="ECO:0007669"/>
    <property type="project" value="TreeGrafter"/>
</dbReference>